<dbReference type="GO" id="GO:0016020">
    <property type="term" value="C:membrane"/>
    <property type="evidence" value="ECO:0007669"/>
    <property type="project" value="TreeGrafter"/>
</dbReference>
<evidence type="ECO:0000256" key="2">
    <source>
        <dbReference type="ARBA" id="ARBA00022448"/>
    </source>
</evidence>
<evidence type="ECO:0000256" key="4">
    <source>
        <dbReference type="ARBA" id="ARBA00022927"/>
    </source>
</evidence>
<dbReference type="EMBL" id="CP119953">
    <property type="protein sequence ID" value="WFC95731.1"/>
    <property type="molecule type" value="Genomic_DNA"/>
</dbReference>
<reference evidence="6" key="1">
    <citation type="submission" date="2023-03" db="EMBL/GenBank/DDBJ databases">
        <title>Mating type loci evolution in Malassezia.</title>
        <authorList>
            <person name="Coelho M.A."/>
        </authorList>
    </citation>
    <scope>NUCLEOTIDE SEQUENCE</scope>
    <source>
        <strain evidence="6">CBS 14135</strain>
    </source>
</reference>
<evidence type="ECO:0000259" key="5">
    <source>
        <dbReference type="PROSITE" id="PS50219"/>
    </source>
</evidence>
<evidence type="ECO:0000313" key="6">
    <source>
        <dbReference type="EMBL" id="WFC95731.1"/>
    </source>
</evidence>
<keyword evidence="2" id="KW-0813">Transport</keyword>
<dbReference type="InterPro" id="IPR032914">
    <property type="entry name" value="Vam6/VPS39/TRAP1"/>
</dbReference>
<dbReference type="PANTHER" id="PTHR12894">
    <property type="entry name" value="CNH DOMAIN CONTAINING"/>
    <property type="match status" value="1"/>
</dbReference>
<keyword evidence="7" id="KW-1185">Reference proteome</keyword>
<dbReference type="GO" id="GO:0015031">
    <property type="term" value="P:protein transport"/>
    <property type="evidence" value="ECO:0007669"/>
    <property type="project" value="UniProtKB-KW"/>
</dbReference>
<gene>
    <name evidence="6" type="ORF">MBRA1_002385</name>
</gene>
<comment type="subcellular location">
    <subcellularLocation>
        <location evidence="1">Cytoplasm</location>
    </subcellularLocation>
</comment>
<keyword evidence="4" id="KW-0653">Protein transport</keyword>
<dbReference type="GO" id="GO:0034058">
    <property type="term" value="P:endosomal vesicle fusion"/>
    <property type="evidence" value="ECO:0007669"/>
    <property type="project" value="TreeGrafter"/>
</dbReference>
<evidence type="ECO:0000256" key="1">
    <source>
        <dbReference type="ARBA" id="ARBA00004496"/>
    </source>
</evidence>
<evidence type="ECO:0000313" key="7">
    <source>
        <dbReference type="Proteomes" id="UP001216638"/>
    </source>
</evidence>
<dbReference type="GO" id="GO:0005737">
    <property type="term" value="C:cytoplasm"/>
    <property type="evidence" value="ECO:0007669"/>
    <property type="project" value="UniProtKB-SubCell"/>
</dbReference>
<evidence type="ECO:0000256" key="3">
    <source>
        <dbReference type="ARBA" id="ARBA00022490"/>
    </source>
</evidence>
<feature type="domain" description="CNH" evidence="5">
    <location>
        <begin position="30"/>
        <end position="345"/>
    </location>
</feature>
<keyword evidence="3" id="KW-0963">Cytoplasm</keyword>
<dbReference type="AlphaFoldDB" id="A0AAF0IQ72"/>
<dbReference type="GO" id="GO:0006914">
    <property type="term" value="P:autophagy"/>
    <property type="evidence" value="ECO:0007669"/>
    <property type="project" value="TreeGrafter"/>
</dbReference>
<dbReference type="Pfam" id="PF00780">
    <property type="entry name" value="CNH"/>
    <property type="match status" value="1"/>
</dbReference>
<dbReference type="InterPro" id="IPR001180">
    <property type="entry name" value="CNH_dom"/>
</dbReference>
<dbReference type="PROSITE" id="PS50219">
    <property type="entry name" value="CNH"/>
    <property type="match status" value="1"/>
</dbReference>
<protein>
    <recommendedName>
        <fullName evidence="5">CNH domain-containing protein</fullName>
    </recommendedName>
</protein>
<organism evidence="6 7">
    <name type="scientific">Malassezia brasiliensis</name>
    <dbReference type="NCBI Taxonomy" id="1821822"/>
    <lineage>
        <taxon>Eukaryota</taxon>
        <taxon>Fungi</taxon>
        <taxon>Dikarya</taxon>
        <taxon>Basidiomycota</taxon>
        <taxon>Ustilaginomycotina</taxon>
        <taxon>Malasseziomycetes</taxon>
        <taxon>Malasseziales</taxon>
        <taxon>Malasseziaceae</taxon>
        <taxon>Malassezia</taxon>
    </lineage>
</organism>
<dbReference type="Proteomes" id="UP001216638">
    <property type="component" value="Chromosome 3"/>
</dbReference>
<sequence>MGARAAYAIEPLASAALPRHAAPGSPAELGRVLRCATVHDLHAYLASSDGCIHHYTLPSDAGRDALGAARDAPAAPWHHESSVQVSPTGKPIERLVVYAALELVAVLCGTSAAYPENTLRFYTYPRLAPAPAALTPIRGVQAIVDGPDAGDGDDAALGFVSLCLLKRKKLALLLLEARGWATVKEVPIARDAFIARRFDDRVCLATPSEYSLVHLDTGTQTPLGLPISQSTDVSSARVRPSIVPVDIDGLRVFLVTSHSNAGTLGAFLRTDGEPTDKLLEWPAHPRAVVVEHGHIIALLRNDTIEVHDLHTLARVQQLRVDADTAPRHLFHIPASKALLRQPPGDDLARTAVHVGAPDAPAHDVDDTTAAPWPLPAAAHAAHHRPVHTLLGAKHTLVCLVQPATSTIAWQCMRAHDWAGADAALAADTTWDDAACVAATFLALAHLRATRFARAAPLLVRARTDVRLVLDKYPRVRTLLHPTHVETYAALGDTWRAMPTVDEAIDASLRQNYGAALLEDKAVKALRAQLAARAATMLATLLEAALEREAQPLYHAALLALCLDRAPDAPATTLRAHAAGASVDAAERILRHAHRYVLLAHTLDAHGRHAEALRLLRDVYDGQLPDRVDRTSLGAITEVTTRLTHADDLIPAGLWLARHDTSRGLQVLRRVDYHDAASEHVLRALRQLDARAAEELLEHVVFTSAAQVASQHAELCARLVQRAADGAARVPPYVPEHGTWPAHVAQHASVDGARSCIKLMVLLAHSQALDLEATLALLTPHPALAFERAIVLARLGCEAEALRIVALDVRDAQSAESFSVEGHLLSLDATRRLAHDAAIASYARLVDRRASMPEHTQAPRRLRMLLALYLDNDAQRDEVRPALLRLLNRHADQFVLADVLPRLPKHWPVRDIHPFLLRTLRAQTHRRHLAEVVKSVALARSVALGEEHWEVVRGLGGVVQDVDDDDHGALVEAGTPIDAPLWDLAVAPEKDST</sequence>
<proteinExistence type="predicted"/>
<dbReference type="PANTHER" id="PTHR12894:SF27">
    <property type="entry name" value="TRANSFORMING GROWTH FACTOR-BETA RECEPTOR-ASSOCIATED PROTEIN 1"/>
    <property type="match status" value="1"/>
</dbReference>
<accession>A0AAF0IQ72</accession>
<name>A0AAF0IQ72_9BASI</name>